<sequence>MASREDGEIGVSIAKLGDDDDDARESLISKGKESVSMVLFSTFVAVCGSFEFGSCIGFSAPAQADLRKDLDLSLSEYGLFGSLMNFGAMIGAVASGPTSDFIGRKGAMRASAIICTIGWLAIYFAQGAVLLDLGRFATGYGIGVLSYVVPIFIAEITPKNLRGALTTLNQLMITVGIAVAFIIGALVSWRTLALTGIVPCFVLLVGLVFIPESPRWLAKIGRRKEFEDACQILRGKDADISAEVQEIQEHIDTLETLPKGRVQDLFQWNYIRPVIIGVGLMVFQQFGGVNGIIFYSSETFAAAGFSSARLATILLGLTQIPVTILGAIFLDRTGRRPLLMISASGTFLGTFQAGLSFYFRDHNMYTDWAPILAVSGMLTYLGSFSIGMGAIPWVIMSEIFPLNIKGIAGSLVTLVNWSGSWCTSYSFNFLMSWNSAGTFFIYAIINALTVVFVAKMVPETKGRTLEEIHASMSPHTRI</sequence>
<evidence type="ECO:0000256" key="6">
    <source>
        <dbReference type="ARBA" id="ARBA00023136"/>
    </source>
</evidence>
<reference evidence="11" key="1">
    <citation type="submission" date="2025-08" db="UniProtKB">
        <authorList>
            <consortium name="RefSeq"/>
        </authorList>
    </citation>
    <scope>IDENTIFICATION</scope>
</reference>
<feature type="transmembrane region" description="Helical" evidence="8">
    <location>
        <begin position="137"/>
        <end position="156"/>
    </location>
</feature>
<dbReference type="AlphaFoldDB" id="A0AB40AHJ6"/>
<dbReference type="FunFam" id="1.20.1250.20:FF:000043">
    <property type="entry name" value="sugar transporter ERD6-like 6"/>
    <property type="match status" value="1"/>
</dbReference>
<evidence type="ECO:0000313" key="11">
    <source>
        <dbReference type="RefSeq" id="XP_039114380.1"/>
    </source>
</evidence>
<evidence type="ECO:0000256" key="5">
    <source>
        <dbReference type="ARBA" id="ARBA00022989"/>
    </source>
</evidence>
<evidence type="ECO:0000256" key="4">
    <source>
        <dbReference type="ARBA" id="ARBA00022692"/>
    </source>
</evidence>
<dbReference type="CDD" id="cd17358">
    <property type="entry name" value="MFS_GLUT6_8_Class3_like"/>
    <property type="match status" value="1"/>
</dbReference>
<dbReference type="InterPro" id="IPR005829">
    <property type="entry name" value="Sugar_transporter_CS"/>
</dbReference>
<feature type="transmembrane region" description="Helical" evidence="8">
    <location>
        <begin position="439"/>
        <end position="457"/>
    </location>
</feature>
<dbReference type="Pfam" id="PF00083">
    <property type="entry name" value="Sugar_tr"/>
    <property type="match status" value="1"/>
</dbReference>
<evidence type="ECO:0000313" key="10">
    <source>
        <dbReference type="Proteomes" id="UP001515500"/>
    </source>
</evidence>
<keyword evidence="10" id="KW-1185">Reference proteome</keyword>
<accession>A0AB40AHJ6</accession>
<dbReference type="SUPFAM" id="SSF103473">
    <property type="entry name" value="MFS general substrate transporter"/>
    <property type="match status" value="1"/>
</dbReference>
<dbReference type="Gene3D" id="1.20.1250.20">
    <property type="entry name" value="MFS general substrate transporter like domains"/>
    <property type="match status" value="1"/>
</dbReference>
<dbReference type="Proteomes" id="UP001515500">
    <property type="component" value="Chromosome 19"/>
</dbReference>
<gene>
    <name evidence="11" type="primary">LOC120249794</name>
</gene>
<keyword evidence="7" id="KW-0813">Transport</keyword>
<dbReference type="PANTHER" id="PTHR48021:SF21">
    <property type="entry name" value="SUGAR TRANSPORTER ERD6-LIKE 8"/>
    <property type="match status" value="1"/>
</dbReference>
<dbReference type="InterPro" id="IPR005828">
    <property type="entry name" value="MFS_sugar_transport-like"/>
</dbReference>
<feature type="transmembrane region" description="Helical" evidence="8">
    <location>
        <begin position="407"/>
        <end position="427"/>
    </location>
</feature>
<dbReference type="PANTHER" id="PTHR48021">
    <property type="match status" value="1"/>
</dbReference>
<feature type="transmembrane region" description="Helical" evidence="8">
    <location>
        <begin position="192"/>
        <end position="210"/>
    </location>
</feature>
<dbReference type="GeneID" id="120249794"/>
<evidence type="ECO:0000256" key="1">
    <source>
        <dbReference type="ARBA" id="ARBA00004141"/>
    </source>
</evidence>
<evidence type="ECO:0000256" key="2">
    <source>
        <dbReference type="ARBA" id="ARBA00010992"/>
    </source>
</evidence>
<dbReference type="InterPro" id="IPR044775">
    <property type="entry name" value="MFS_ERD6/Tret1-like"/>
</dbReference>
<feature type="transmembrane region" description="Helical" evidence="8">
    <location>
        <begin position="274"/>
        <end position="296"/>
    </location>
</feature>
<dbReference type="PROSITE" id="PS50850">
    <property type="entry name" value="MFS"/>
    <property type="match status" value="1"/>
</dbReference>
<dbReference type="InterPro" id="IPR050549">
    <property type="entry name" value="MFS_Trehalose_Transporter"/>
</dbReference>
<keyword evidence="6 8" id="KW-0472">Membrane</keyword>
<dbReference type="GO" id="GO:0051119">
    <property type="term" value="F:sugar transmembrane transporter activity"/>
    <property type="evidence" value="ECO:0007669"/>
    <property type="project" value="InterPro"/>
</dbReference>
<protein>
    <submittedName>
        <fullName evidence="11">Sugar transporter ERD6-like 16</fullName>
    </submittedName>
</protein>
<name>A0AB40AHJ6_DIOCR</name>
<feature type="transmembrane region" description="Helical" evidence="8">
    <location>
        <begin position="110"/>
        <end position="131"/>
    </location>
</feature>
<feature type="transmembrane region" description="Helical" evidence="8">
    <location>
        <begin position="168"/>
        <end position="186"/>
    </location>
</feature>
<evidence type="ECO:0000256" key="3">
    <source>
        <dbReference type="ARBA" id="ARBA00022597"/>
    </source>
</evidence>
<dbReference type="PROSITE" id="PS00216">
    <property type="entry name" value="SUGAR_TRANSPORT_1"/>
    <property type="match status" value="1"/>
</dbReference>
<keyword evidence="4 8" id="KW-0812">Transmembrane</keyword>
<dbReference type="PRINTS" id="PR00171">
    <property type="entry name" value="SUGRTRNSPORT"/>
</dbReference>
<dbReference type="InterPro" id="IPR020846">
    <property type="entry name" value="MFS_dom"/>
</dbReference>
<keyword evidence="3" id="KW-0762">Sugar transport</keyword>
<dbReference type="GO" id="GO:0016020">
    <property type="term" value="C:membrane"/>
    <property type="evidence" value="ECO:0007669"/>
    <property type="project" value="UniProtKB-SubCell"/>
</dbReference>
<proteinExistence type="inferred from homology"/>
<keyword evidence="5 8" id="KW-1133">Transmembrane helix</keyword>
<comment type="similarity">
    <text evidence="2 7">Belongs to the major facilitator superfamily. Sugar transporter (TC 2.A.1.1) family.</text>
</comment>
<dbReference type="NCBIfam" id="TIGR00879">
    <property type="entry name" value="SP"/>
    <property type="match status" value="1"/>
</dbReference>
<feature type="transmembrane region" description="Helical" evidence="8">
    <location>
        <begin position="371"/>
        <end position="395"/>
    </location>
</feature>
<evidence type="ECO:0000256" key="7">
    <source>
        <dbReference type="RuleBase" id="RU003346"/>
    </source>
</evidence>
<organism evidence="10 11">
    <name type="scientific">Dioscorea cayennensis subsp. rotundata</name>
    <name type="common">White Guinea yam</name>
    <name type="synonym">Dioscorea rotundata</name>
    <dbReference type="NCBI Taxonomy" id="55577"/>
    <lineage>
        <taxon>Eukaryota</taxon>
        <taxon>Viridiplantae</taxon>
        <taxon>Streptophyta</taxon>
        <taxon>Embryophyta</taxon>
        <taxon>Tracheophyta</taxon>
        <taxon>Spermatophyta</taxon>
        <taxon>Magnoliopsida</taxon>
        <taxon>Liliopsida</taxon>
        <taxon>Dioscoreales</taxon>
        <taxon>Dioscoreaceae</taxon>
        <taxon>Dioscorea</taxon>
    </lineage>
</organism>
<feature type="domain" description="Major facilitator superfamily (MFS) profile" evidence="9">
    <location>
        <begin position="41"/>
        <end position="461"/>
    </location>
</feature>
<feature type="transmembrane region" description="Helical" evidence="8">
    <location>
        <begin position="79"/>
        <end position="98"/>
    </location>
</feature>
<dbReference type="RefSeq" id="XP_039114380.1">
    <property type="nucleotide sequence ID" value="XM_039258446.1"/>
</dbReference>
<feature type="transmembrane region" description="Helical" evidence="8">
    <location>
        <begin position="337"/>
        <end position="359"/>
    </location>
</feature>
<dbReference type="InterPro" id="IPR036259">
    <property type="entry name" value="MFS_trans_sf"/>
</dbReference>
<evidence type="ECO:0000259" key="9">
    <source>
        <dbReference type="PROSITE" id="PS50850"/>
    </source>
</evidence>
<feature type="transmembrane region" description="Helical" evidence="8">
    <location>
        <begin position="308"/>
        <end position="330"/>
    </location>
</feature>
<feature type="transmembrane region" description="Helical" evidence="8">
    <location>
        <begin position="37"/>
        <end position="59"/>
    </location>
</feature>
<dbReference type="InterPro" id="IPR003663">
    <property type="entry name" value="Sugar/inositol_transpt"/>
</dbReference>
<evidence type="ECO:0000256" key="8">
    <source>
        <dbReference type="SAM" id="Phobius"/>
    </source>
</evidence>
<comment type="subcellular location">
    <subcellularLocation>
        <location evidence="1">Membrane</location>
        <topology evidence="1">Multi-pass membrane protein</topology>
    </subcellularLocation>
</comment>